<comment type="function">
    <text evidence="2">Catalyzes the specific phosphorylation of 1,6-anhydro-N-acetylmuramic acid (anhMurNAc) with the simultaneous cleavage of the 1,6-anhydro ring, generating MurNAc-6-P. Is required for the utilization of anhMurNAc either imported from the medium or derived from its own cell wall murein, and thus plays a role in cell wall recycling.</text>
</comment>
<evidence type="ECO:0000313" key="3">
    <source>
        <dbReference type="EMBL" id="MFC7290335.1"/>
    </source>
</evidence>
<gene>
    <name evidence="2" type="primary">anmK</name>
    <name evidence="3" type="ORF">ACFQS8_01785</name>
</gene>
<sequence length="387" mass="41873">MSNHLVQLFKRGPQWVLGFMSGTSLDGVDVALIQTDGERIHAFGKWITISYTSAQRQTLSTATKDALNWNWSGPRPKSFANAEKVMTIAHADAAKKLLEYWDGEKPVLAGFHGQTVLHSPPIEGQKGKTLQLGDGQLLANELGMPVVFDLRTADMEAGGQGAPLAPVYHTALLERAARERGDGEIGGVVLNLGGVANFTWQAEGYAPIAFDTGPGNGPIDEWIEKHGKGAFDENAKFALAGRVHEDKIEEWIKHPYFHAKPPKSLDRYDFSSEKLVSDMSLEDGAATLTAFSARTILHSIAQMPSRPNLVVATGGGRHNPMIMQYLSEEFGDALVDASVLGWRGDAVEAEAFAYLAARSVLDLPISFPETTGVEKPISGGQLVMPAR</sequence>
<proteinExistence type="inferred from homology"/>
<dbReference type="Gene3D" id="3.30.420.40">
    <property type="match status" value="2"/>
</dbReference>
<comment type="pathway">
    <text evidence="2">Amino-sugar metabolism; 1,6-anhydro-N-acetylmuramate degradation.</text>
</comment>
<keyword evidence="2" id="KW-0547">Nucleotide-binding</keyword>
<dbReference type="SUPFAM" id="SSF53067">
    <property type="entry name" value="Actin-like ATPase domain"/>
    <property type="match status" value="1"/>
</dbReference>
<keyword evidence="2 3" id="KW-0418">Kinase</keyword>
<dbReference type="Proteomes" id="UP001596492">
    <property type="component" value="Unassembled WGS sequence"/>
</dbReference>
<keyword evidence="4" id="KW-1185">Reference proteome</keyword>
<comment type="caution">
    <text evidence="3">The sequence shown here is derived from an EMBL/GenBank/DDBJ whole genome shotgun (WGS) entry which is preliminary data.</text>
</comment>
<organism evidence="3 4">
    <name type="scientific">Hirschia litorea</name>
    <dbReference type="NCBI Taxonomy" id="1199156"/>
    <lineage>
        <taxon>Bacteria</taxon>
        <taxon>Pseudomonadati</taxon>
        <taxon>Pseudomonadota</taxon>
        <taxon>Alphaproteobacteria</taxon>
        <taxon>Hyphomonadales</taxon>
        <taxon>Hyphomonadaceae</taxon>
        <taxon>Hirschia</taxon>
    </lineage>
</organism>
<dbReference type="RefSeq" id="WP_382165141.1">
    <property type="nucleotide sequence ID" value="NZ_JBHTBR010000002.1"/>
</dbReference>
<comment type="similarity">
    <text evidence="2">Belongs to the anhydro-N-acetylmuramic acid kinase family.</text>
</comment>
<dbReference type="InterPro" id="IPR005338">
    <property type="entry name" value="Anhydro_N_Ac-Mur_kinase"/>
</dbReference>
<dbReference type="PANTHER" id="PTHR30605:SF0">
    <property type="entry name" value="ANHYDRO-N-ACETYLMURAMIC ACID KINASE"/>
    <property type="match status" value="1"/>
</dbReference>
<dbReference type="EC" id="2.7.1.170" evidence="2"/>
<dbReference type="HAMAP" id="MF_01270">
    <property type="entry name" value="AnhMurNAc_kinase"/>
    <property type="match status" value="1"/>
</dbReference>
<feature type="binding site" evidence="2">
    <location>
        <begin position="22"/>
        <end position="29"/>
    </location>
    <ligand>
        <name>ATP</name>
        <dbReference type="ChEBI" id="CHEBI:30616"/>
    </ligand>
</feature>
<accession>A0ABW2IGV7</accession>
<dbReference type="GO" id="GO:0016301">
    <property type="term" value="F:kinase activity"/>
    <property type="evidence" value="ECO:0007669"/>
    <property type="project" value="UniProtKB-KW"/>
</dbReference>
<reference evidence="4" key="1">
    <citation type="journal article" date="2019" name="Int. J. Syst. Evol. Microbiol.">
        <title>The Global Catalogue of Microorganisms (GCM) 10K type strain sequencing project: providing services to taxonomists for standard genome sequencing and annotation.</title>
        <authorList>
            <consortium name="The Broad Institute Genomics Platform"/>
            <consortium name="The Broad Institute Genome Sequencing Center for Infectious Disease"/>
            <person name="Wu L."/>
            <person name="Ma J."/>
        </authorList>
    </citation>
    <scope>NUCLEOTIDE SEQUENCE [LARGE SCALE GENOMIC DNA]</scope>
    <source>
        <strain evidence="4">CCUG 51308</strain>
    </source>
</reference>
<keyword evidence="2 3" id="KW-0808">Transferase</keyword>
<dbReference type="NCBIfam" id="NF007141">
    <property type="entry name" value="PRK09585.1-5"/>
    <property type="match status" value="1"/>
</dbReference>
<protein>
    <recommendedName>
        <fullName evidence="2">Anhydro-N-acetylmuramic acid kinase</fullName>
        <ecNumber evidence="2">2.7.1.170</ecNumber>
    </recommendedName>
    <alternativeName>
        <fullName evidence="2">AnhMurNAc kinase</fullName>
    </alternativeName>
</protein>
<comment type="catalytic activity">
    <reaction evidence="2">
        <text>1,6-anhydro-N-acetyl-beta-muramate + ATP + H2O = N-acetyl-D-muramate 6-phosphate + ADP + H(+)</text>
        <dbReference type="Rhea" id="RHEA:24952"/>
        <dbReference type="ChEBI" id="CHEBI:15377"/>
        <dbReference type="ChEBI" id="CHEBI:15378"/>
        <dbReference type="ChEBI" id="CHEBI:30616"/>
        <dbReference type="ChEBI" id="CHEBI:58690"/>
        <dbReference type="ChEBI" id="CHEBI:58722"/>
        <dbReference type="ChEBI" id="CHEBI:456216"/>
        <dbReference type="EC" id="2.7.1.170"/>
    </reaction>
</comment>
<dbReference type="Pfam" id="PF03702">
    <property type="entry name" value="AnmK"/>
    <property type="match status" value="1"/>
</dbReference>
<evidence type="ECO:0000256" key="2">
    <source>
        <dbReference type="HAMAP-Rule" id="MF_01270"/>
    </source>
</evidence>
<dbReference type="PANTHER" id="PTHR30605">
    <property type="entry name" value="ANHYDRO-N-ACETYLMURAMIC ACID KINASE"/>
    <property type="match status" value="1"/>
</dbReference>
<evidence type="ECO:0000256" key="1">
    <source>
        <dbReference type="ARBA" id="ARBA00023277"/>
    </source>
</evidence>
<comment type="pathway">
    <text evidence="2">Cell wall biogenesis; peptidoglycan recycling.</text>
</comment>
<evidence type="ECO:0000313" key="4">
    <source>
        <dbReference type="Proteomes" id="UP001596492"/>
    </source>
</evidence>
<dbReference type="EMBL" id="JBHTBR010000002">
    <property type="protein sequence ID" value="MFC7290335.1"/>
    <property type="molecule type" value="Genomic_DNA"/>
</dbReference>
<name>A0ABW2IGV7_9PROT</name>
<dbReference type="InterPro" id="IPR043129">
    <property type="entry name" value="ATPase_NBD"/>
</dbReference>
<keyword evidence="2" id="KW-0067">ATP-binding</keyword>
<keyword evidence="1 2" id="KW-0119">Carbohydrate metabolism</keyword>